<dbReference type="RefSeq" id="WP_036753071.1">
    <property type="nucleotide sequence ID" value="NZ_CP035286.1"/>
</dbReference>
<reference evidence="3 4" key="1">
    <citation type="submission" date="2018-08" db="EMBL/GenBank/DDBJ databases">
        <title>Genomic Encyclopedia of Archaeal and Bacterial Type Strains, Phase II (KMG-II): from individual species to whole genera.</title>
        <authorList>
            <person name="Goeker M."/>
        </authorList>
    </citation>
    <scope>NUCLEOTIDE SEQUENCE [LARGE SCALE GENOMIC DNA]</scope>
    <source>
        <strain evidence="3 4">DSM 582</strain>
    </source>
</reference>
<dbReference type="Pfam" id="PF01978">
    <property type="entry name" value="TrmB"/>
    <property type="match status" value="1"/>
</dbReference>
<organism evidence="3 4">
    <name type="scientific">Paracoccus versutus</name>
    <name type="common">Thiobacillus versutus</name>
    <dbReference type="NCBI Taxonomy" id="34007"/>
    <lineage>
        <taxon>Bacteria</taxon>
        <taxon>Pseudomonadati</taxon>
        <taxon>Pseudomonadota</taxon>
        <taxon>Alphaproteobacteria</taxon>
        <taxon>Rhodobacterales</taxon>
        <taxon>Paracoccaceae</taxon>
        <taxon>Paracoccus</taxon>
    </lineage>
</organism>
<dbReference type="EMBL" id="QUMX01000019">
    <property type="protein sequence ID" value="REG45797.1"/>
    <property type="molecule type" value="Genomic_DNA"/>
</dbReference>
<sequence length="290" mass="32093">MDIANPLQTLIADLQGLHFSDYESRAYLGLLKIQPATAYEVAKEAGLPKANAYSVLESLVRKEAVQPVSESPVRYTATPPDVLLSAIVETTERRAARIKEGISKLGNVPQQEYVWSMTGAHAINSRISQMIDASTTHLWIKGSEDNLEGHLDQLEAAARRGVDVLIVLFGTKVEQFSCGGRITVMLHEGNGIPVAMAPYLISITRDFEEALVAEFGSQPHGSYTRNKPLVNIFDSLIRHEIYFCEIFAIFGDEIQNRFGPALFELRQKYLPPPQVETLRKLIGVGDDANP</sequence>
<feature type="domain" description="Transcription regulator TrmB N-terminal" evidence="1">
    <location>
        <begin position="14"/>
        <end position="80"/>
    </location>
</feature>
<dbReference type="InterPro" id="IPR036388">
    <property type="entry name" value="WH-like_DNA-bd_sf"/>
</dbReference>
<evidence type="ECO:0000313" key="3">
    <source>
        <dbReference type="EMBL" id="REG45797.1"/>
    </source>
</evidence>
<dbReference type="PANTHER" id="PTHR34293">
    <property type="entry name" value="HTH-TYPE TRANSCRIPTIONAL REGULATOR TRMBL2"/>
    <property type="match status" value="1"/>
</dbReference>
<dbReference type="Pfam" id="PF11495">
    <property type="entry name" value="Regulator_TrmB"/>
    <property type="match status" value="1"/>
</dbReference>
<proteinExistence type="predicted"/>
<dbReference type="Gene3D" id="1.10.10.10">
    <property type="entry name" value="Winged helix-like DNA-binding domain superfamily/Winged helix DNA-binding domain"/>
    <property type="match status" value="1"/>
</dbReference>
<dbReference type="AlphaFoldDB" id="A0AAQ0HGM4"/>
<dbReference type="InterPro" id="IPR051797">
    <property type="entry name" value="TrmB-like"/>
</dbReference>
<evidence type="ECO:0000259" key="1">
    <source>
        <dbReference type="Pfam" id="PF01978"/>
    </source>
</evidence>
<keyword evidence="4" id="KW-1185">Reference proteome</keyword>
<feature type="domain" description="Transcription regulator TrmB C-terminal" evidence="2">
    <location>
        <begin position="113"/>
        <end position="193"/>
    </location>
</feature>
<evidence type="ECO:0000259" key="2">
    <source>
        <dbReference type="Pfam" id="PF11495"/>
    </source>
</evidence>
<dbReference type="Proteomes" id="UP000256794">
    <property type="component" value="Unassembled WGS sequence"/>
</dbReference>
<accession>A0AAQ0HGM4</accession>
<dbReference type="CDD" id="cd09124">
    <property type="entry name" value="PLDc_like_TrmB_middle"/>
    <property type="match status" value="1"/>
</dbReference>
<dbReference type="InterPro" id="IPR002831">
    <property type="entry name" value="Tscrpt_reg_TrmB_N"/>
</dbReference>
<dbReference type="SUPFAM" id="SSF46785">
    <property type="entry name" value="Winged helix' DNA-binding domain"/>
    <property type="match status" value="1"/>
</dbReference>
<dbReference type="PANTHER" id="PTHR34293:SF1">
    <property type="entry name" value="HTH-TYPE TRANSCRIPTIONAL REGULATOR TRMBL2"/>
    <property type="match status" value="1"/>
</dbReference>
<dbReference type="InterPro" id="IPR021586">
    <property type="entry name" value="Tscrpt_reg_TrmB_C"/>
</dbReference>
<name>A0AAQ0HGM4_PARVE</name>
<protein>
    <submittedName>
        <fullName evidence="3">Transcriptional regulator TrmB</fullName>
    </submittedName>
</protein>
<dbReference type="InterPro" id="IPR036390">
    <property type="entry name" value="WH_DNA-bd_sf"/>
</dbReference>
<evidence type="ECO:0000313" key="4">
    <source>
        <dbReference type="Proteomes" id="UP000256794"/>
    </source>
</evidence>
<comment type="caution">
    <text evidence="3">The sequence shown here is derived from an EMBL/GenBank/DDBJ whole genome shotgun (WGS) entry which is preliminary data.</text>
</comment>
<gene>
    <name evidence="3" type="ORF">ATH84_101965</name>
</gene>